<organism evidence="11 12">
    <name type="scientific">Phlyctema vagabunda</name>
    <dbReference type="NCBI Taxonomy" id="108571"/>
    <lineage>
        <taxon>Eukaryota</taxon>
        <taxon>Fungi</taxon>
        <taxon>Dikarya</taxon>
        <taxon>Ascomycota</taxon>
        <taxon>Pezizomycotina</taxon>
        <taxon>Leotiomycetes</taxon>
        <taxon>Helotiales</taxon>
        <taxon>Dermateaceae</taxon>
        <taxon>Phlyctema</taxon>
    </lineage>
</organism>
<comment type="similarity">
    <text evidence="1">Belongs to the glycosyltransferase group 1 family.</text>
</comment>
<feature type="transmembrane region" description="Helical" evidence="8">
    <location>
        <begin position="1084"/>
        <end position="1104"/>
    </location>
</feature>
<dbReference type="InterPro" id="IPR058655">
    <property type="entry name" value="Mok11-14/Ags1-like"/>
</dbReference>
<dbReference type="Pfam" id="PF26108">
    <property type="entry name" value="GH_Mok13"/>
    <property type="match status" value="1"/>
</dbReference>
<keyword evidence="8" id="KW-1133">Transmembrane helix</keyword>
<evidence type="ECO:0000256" key="5">
    <source>
        <dbReference type="ARBA" id="ARBA00023316"/>
    </source>
</evidence>
<feature type="transmembrane region" description="Helical" evidence="8">
    <location>
        <begin position="1969"/>
        <end position="1986"/>
    </location>
</feature>
<dbReference type="Pfam" id="PF00534">
    <property type="entry name" value="Glycos_transf_1"/>
    <property type="match status" value="1"/>
</dbReference>
<dbReference type="SMART" id="SM00642">
    <property type="entry name" value="Aamy"/>
    <property type="match status" value="1"/>
</dbReference>
<feature type="transmembrane region" description="Helical" evidence="8">
    <location>
        <begin position="2214"/>
        <end position="2238"/>
    </location>
</feature>
<accession>A0ABR4PPF2</accession>
<dbReference type="InterPro" id="IPR013534">
    <property type="entry name" value="Starch_synth_cat_dom"/>
</dbReference>
<feature type="transmembrane region" description="Helical" evidence="8">
    <location>
        <begin position="2101"/>
        <end position="2124"/>
    </location>
</feature>
<keyword evidence="3" id="KW-0328">Glycosyltransferase</keyword>
<dbReference type="Pfam" id="PF26122">
    <property type="entry name" value="CBM_Mok13"/>
    <property type="match status" value="1"/>
</dbReference>
<evidence type="ECO:0000256" key="8">
    <source>
        <dbReference type="SAM" id="Phobius"/>
    </source>
</evidence>
<name>A0ABR4PPF2_9HELO</name>
<dbReference type="Pfam" id="PF00128">
    <property type="entry name" value="Alpha-amylase"/>
    <property type="match status" value="1"/>
</dbReference>
<evidence type="ECO:0000313" key="11">
    <source>
        <dbReference type="EMBL" id="KAL3425171.1"/>
    </source>
</evidence>
<feature type="transmembrane region" description="Helical" evidence="8">
    <location>
        <begin position="2144"/>
        <end position="2163"/>
    </location>
</feature>
<dbReference type="InterPro" id="IPR001296">
    <property type="entry name" value="Glyco_trans_1"/>
</dbReference>
<keyword evidence="8" id="KW-0472">Membrane</keyword>
<dbReference type="InterPro" id="IPR058659">
    <property type="entry name" value="Mok11-13/Ags1-like_CBM"/>
</dbReference>
<dbReference type="CDD" id="cd06174">
    <property type="entry name" value="MFS"/>
    <property type="match status" value="1"/>
</dbReference>
<dbReference type="GO" id="GO:0016740">
    <property type="term" value="F:transferase activity"/>
    <property type="evidence" value="ECO:0007669"/>
    <property type="project" value="UniProtKB-KW"/>
</dbReference>
<dbReference type="SUPFAM" id="SSF51445">
    <property type="entry name" value="(Trans)glycosidases"/>
    <property type="match status" value="1"/>
</dbReference>
<sequence length="2356" mass="261453">MFSFLFVFLAVLQGSRALRYDPAHVGYNLNENKTATNAQDFSGEWAGHTYQKSPDNWRFPFYVLTIDRYINGDPTNDNANGSVFEKNWMTNQFRFGGDVAGLRSDLDYIQGMGIKAIYFTGSMMLNMPWSPDGYGPLDFTLLDRHHGNIDEWRALTTEIHARDMYLIFDHTVSTMANLLGFGGKYLNATVEFNFNEYDAVWKQPDRRYHDFLPGNERDPDCKMPRIWEQDGYLLPQNVSDKYNGCRDSEFDMYGDIESTGAYPSYINQFSRFASVQDRLREWRPDVLAKINNMACLQIAMLDIDGYRIDKAVQVTIDALASFSTYQRECARLLGKDNFLVVGEIVADPKLSAVYVGRGKQPDQELDDKSLAVFTNNETDASTFIRPFGETALDAAAFHYDIYGSMTRFLGLDGPWGSLGVDWVQLWNKMLTSHDMVNANTGLFDPRHMFGTTNQDVFRWPALANGTHRQLLGLFVTTLELPGVPMIFYGEEQEYYVLENLAPDYVFGRTPFGSSPAWQLHGCYGLGQELYVDMPYNSSGQGCHDDSMSLDKRDASRPFRNIIKRMFELRQQYPVLNDGYELQTLSTHLYNIYLPGSQGMPTPHGVWSILRSRNTDVQDLSGTGHGNQSVWELFHNEPDTITYKFDCTSNNSTALDGALISAFPTGTTIKNLFYPYEEHTLISSTFTYGFENSAKAQGCLSTLDFRPYEFKAFVPLAEWEQPKPVITHVFPRHDARVTSTVAYDKTESIKIEIGFSSPMDCDSVRDSLLIESTTELGVVASLKESTIKCKTVDLPADPPGYIGEVPSNWLFTAELENVANGIHTYTVDNPAAQNATTNGTLSTKTRDRFMFRIGQSDNPMVFPSTSNYTRGLLNEDPTTGALYVSPKAAGAEKMRYSTNFGSSFSDWQNYTGGNITIEKQSWSGTKAQRWDGEHVILHFWSKMAGSSDHVQHSDIGREDQPPRRWPHAWAEGVWNQWGSDAGLSNKLEQNDAGEWTFNLFTEWPTNIMINIWGMNPDGQLDKSAAYGDVDRDGVLDWVPPDSLANNVINISAAPAHGYLGYKIVVNDGNWGYTLVPHGSASAQTILLVLLCIIPVITAIFGVWAFRASFYKVKFNKIGSSGEPKSIFPFSTAFPLLETFKWGRKDKSEYAPSPNLGVSENLSTAGAGEAGALAVSAGSPGRRTILIATMEYEIAEWAIKIKIGGLGVMASLMGKNLTHQNLIWVIPCVGGIDYPYGPDEQADYMQVGISGQEYDVTVHYHVVNNITYVLLDAPIFRKRTKAEPYPPRMDDLESGIYYSTWNQCIAETVRRFQPDLYHINDYHGAAAPLYLLPGTIPCCLSLHNAEFQGMWPLKTTQQIQEICGVFNLEEEVVRRYVQFGDVFNLLHAAVRYLHIHQAGFGAVGVSKKYGKRSLARYPIFWCLDKIGSLPNPDPGDVAPFDKNAKLPEAQVDPVKEEQRAIFRVQAQEWAGLNVDPKAELFIFVGRWSEQKGIDLIADVFPSVLEKRPNTQLICVGPVIDLYGRFAALKLEKLMIQYPGRVYSKPEFTALPAFIFTGAEFALMPSRDEPFGLVAVEFGCKGAICIGSRVGGFGNMPGWWFTVESVTSKHMISQFKSAISAALASDQETRALMRAYSVIQRFPVAQWVEDLEKLQSTSIHMAFKTKAEPTLFTKLSAMSSKVSLALPGSSSATPSGAVTPTNGRTLGPNSSQIFGLSVGGNSGTSTPRPNHLTSPVGSFNGGLPGSSSPRPGMHSPAGSFGGFPHSPGQGLHSPAGSFGGSSGFNTPRDSPGSVYNGFPSGLESGRNTPTRRLSIGEISMTQSEYSIQQNPAPLFTDANNKYYNSFSQKLDKLAGKPSNGKNTIEEYIVDSEREWFNNYHLASMSTSSLLTSKKEKSNEKKYPAAKRQSLAEFDEYLGNGYEAPSGIKHLLQKKIGTWFVYSFLLAFGQILSASSLQLTLLVGAVGEPPEKLYILSCIYAVSSLMWWYLFRRVCAVWVLSMPFAFIGACFFLLGMAIAAKEAFAKGWVYNVATGLYTIGSSAGSLYFTLNFGTEGGTPPQAWAFRACVITGTQQLIIAFLWFWGSALTKSSMPGDEKTTYTPSSGVLTGVTIPLAFLMWAIGAALFYGLPDYYRQKPGAVPSFYSAVSRKGVVLWFWTMVILQGYWLSPNLSRNWMFLWSSRHAPAWAIVLLILLFFVVIWAGLLAVLGHLTKAHSWLIPIFAIGLGAPGWCQMLWGISAIGEHIPWLGAVSGALFSRSVWLWLGVLHSIQDVGFGMILLQTLTRVHITFVFTMAQVIGAIITIIARASAPNKLGPAGVFHNFGNGLVPGVSFWICLVCQVVVCVGYFKFFRKAQLNKP</sequence>
<evidence type="ECO:0000256" key="9">
    <source>
        <dbReference type="SAM" id="SignalP"/>
    </source>
</evidence>
<reference evidence="11 12" key="1">
    <citation type="submission" date="2024-06" db="EMBL/GenBank/DDBJ databases">
        <title>Complete genome of Phlyctema vagabunda strain 19-DSS-EL-015.</title>
        <authorList>
            <person name="Fiorenzani C."/>
        </authorList>
    </citation>
    <scope>NUCLEOTIDE SEQUENCE [LARGE SCALE GENOMIC DNA]</scope>
    <source>
        <strain evidence="11 12">19-DSS-EL-015</strain>
    </source>
</reference>
<feature type="chain" id="PRO_5046303341" description="alpha-1,3-glucan synthase" evidence="9">
    <location>
        <begin position="18"/>
        <end position="2356"/>
    </location>
</feature>
<evidence type="ECO:0000256" key="1">
    <source>
        <dbReference type="ARBA" id="ARBA00006122"/>
    </source>
</evidence>
<keyword evidence="8" id="KW-0812">Transmembrane</keyword>
<dbReference type="SUPFAM" id="SSF53756">
    <property type="entry name" value="UDP-Glycosyltransferase/glycogen phosphorylase"/>
    <property type="match status" value="1"/>
</dbReference>
<feature type="signal peptide" evidence="9">
    <location>
        <begin position="1"/>
        <end position="17"/>
    </location>
</feature>
<comment type="catalytic activity">
    <reaction evidence="6">
        <text>[(1-&gt;3)-alpha-D-glucosyl](n) + UDP-alpha-D-glucose = [(1-&gt;3)-alpha-D-glucosyl](n+1) + UDP + H(+)</text>
        <dbReference type="Rhea" id="RHEA:19749"/>
        <dbReference type="Rhea" id="RHEA-COMP:11150"/>
        <dbReference type="Rhea" id="RHEA-COMP:11151"/>
        <dbReference type="ChEBI" id="CHEBI:15378"/>
        <dbReference type="ChEBI" id="CHEBI:28100"/>
        <dbReference type="ChEBI" id="CHEBI:58223"/>
        <dbReference type="ChEBI" id="CHEBI:58885"/>
        <dbReference type="EC" id="2.4.1.183"/>
    </reaction>
</comment>
<protein>
    <recommendedName>
        <fullName evidence="2">alpha-1,3-glucan synthase</fullName>
        <ecNumber evidence="2">2.4.1.183</ecNumber>
    </recommendedName>
</protein>
<feature type="domain" description="Glycosyl hydrolase family 13 catalytic" evidence="10">
    <location>
        <begin position="63"/>
        <end position="512"/>
    </location>
</feature>
<feature type="transmembrane region" description="Helical" evidence="8">
    <location>
        <begin position="2284"/>
        <end position="2303"/>
    </location>
</feature>
<dbReference type="InterPro" id="IPR017853">
    <property type="entry name" value="GH"/>
</dbReference>
<dbReference type="PANTHER" id="PTHR47182">
    <property type="entry name" value="CELL WALL ALPHA-1,3-GLUCAN SYNTHASE AGS1-RELATED"/>
    <property type="match status" value="1"/>
</dbReference>
<feature type="transmembrane region" description="Helical" evidence="8">
    <location>
        <begin position="2183"/>
        <end position="2205"/>
    </location>
</feature>
<dbReference type="PANTHER" id="PTHR47182:SF2">
    <property type="entry name" value="CELL WALL ALPHA-1,3-GLUCAN SYNTHASE AGS1"/>
    <property type="match status" value="1"/>
</dbReference>
<keyword evidence="4 11" id="KW-0808">Transferase</keyword>
<keyword evidence="5" id="KW-0961">Cell wall biogenesis/degradation</keyword>
<dbReference type="Gene3D" id="3.20.20.80">
    <property type="entry name" value="Glycosidases"/>
    <property type="match status" value="1"/>
</dbReference>
<feature type="transmembrane region" description="Helical" evidence="8">
    <location>
        <begin position="1935"/>
        <end position="1957"/>
    </location>
</feature>
<dbReference type="Pfam" id="PF26127">
    <property type="entry name" value="12TM_Mok13"/>
    <property type="match status" value="1"/>
</dbReference>
<dbReference type="Pfam" id="PF08323">
    <property type="entry name" value="Glyco_transf_5"/>
    <property type="match status" value="1"/>
</dbReference>
<evidence type="ECO:0000256" key="7">
    <source>
        <dbReference type="SAM" id="MobiDB-lite"/>
    </source>
</evidence>
<dbReference type="EMBL" id="JBFCZG010000003">
    <property type="protein sequence ID" value="KAL3425171.1"/>
    <property type="molecule type" value="Genomic_DNA"/>
</dbReference>
<gene>
    <name evidence="11" type="ORF">PVAG01_04452</name>
</gene>
<evidence type="ECO:0000256" key="4">
    <source>
        <dbReference type="ARBA" id="ARBA00022679"/>
    </source>
</evidence>
<dbReference type="InterPro" id="IPR006047">
    <property type="entry name" value="GH13_cat_dom"/>
</dbReference>
<dbReference type="Pfam" id="PF26111">
    <property type="entry name" value="Ig_Mok13"/>
    <property type="match status" value="1"/>
</dbReference>
<keyword evidence="12" id="KW-1185">Reference proteome</keyword>
<proteinExistence type="inferred from homology"/>
<dbReference type="Pfam" id="PF26114">
    <property type="entry name" value="Ig_2_Mok13"/>
    <property type="match status" value="1"/>
</dbReference>
<feature type="transmembrane region" description="Helical" evidence="8">
    <location>
        <begin position="2258"/>
        <end position="2277"/>
    </location>
</feature>
<feature type="transmembrane region" description="Helical" evidence="8">
    <location>
        <begin position="2028"/>
        <end position="2046"/>
    </location>
</feature>
<evidence type="ECO:0000256" key="3">
    <source>
        <dbReference type="ARBA" id="ARBA00022676"/>
    </source>
</evidence>
<feature type="compositionally biased region" description="Polar residues" evidence="7">
    <location>
        <begin position="1684"/>
        <end position="1711"/>
    </location>
</feature>
<evidence type="ECO:0000256" key="6">
    <source>
        <dbReference type="ARBA" id="ARBA00048960"/>
    </source>
</evidence>
<dbReference type="EC" id="2.4.1.183" evidence="2"/>
<keyword evidence="9" id="KW-0732">Signal</keyword>
<evidence type="ECO:0000313" key="12">
    <source>
        <dbReference type="Proteomes" id="UP001629113"/>
    </source>
</evidence>
<evidence type="ECO:0000259" key="10">
    <source>
        <dbReference type="SMART" id="SM00642"/>
    </source>
</evidence>
<dbReference type="InterPro" id="IPR058656">
    <property type="entry name" value="Mok11-13/Ags1-like_GH"/>
</dbReference>
<dbReference type="CDD" id="cd03791">
    <property type="entry name" value="GT5_Glycogen_synthase_DULL1-like"/>
    <property type="match status" value="1"/>
</dbReference>
<dbReference type="InterPro" id="IPR058657">
    <property type="entry name" value="Mok11-13/Ags1-like_Ig"/>
</dbReference>
<feature type="region of interest" description="Disordered" evidence="7">
    <location>
        <begin position="1684"/>
        <end position="1807"/>
    </location>
</feature>
<evidence type="ECO:0000256" key="2">
    <source>
        <dbReference type="ARBA" id="ARBA00012688"/>
    </source>
</evidence>
<comment type="caution">
    <text evidence="11">The sequence shown here is derived from an EMBL/GenBank/DDBJ whole genome shotgun (WGS) entry which is preliminary data.</text>
</comment>
<feature type="compositionally biased region" description="Polar residues" evidence="7">
    <location>
        <begin position="1720"/>
        <end position="1734"/>
    </location>
</feature>
<dbReference type="InterPro" id="IPR058658">
    <property type="entry name" value="Mok11-13/Ags1-like_Ig_2"/>
</dbReference>
<dbReference type="Gene3D" id="3.40.50.2000">
    <property type="entry name" value="Glycogen Phosphorylase B"/>
    <property type="match status" value="2"/>
</dbReference>
<dbReference type="InterPro" id="IPR058654">
    <property type="entry name" value="Mok11-14/Ags1-like_TM"/>
</dbReference>
<dbReference type="Proteomes" id="UP001629113">
    <property type="component" value="Unassembled WGS sequence"/>
</dbReference>
<feature type="transmembrane region" description="Helical" evidence="8">
    <location>
        <begin position="2323"/>
        <end position="2345"/>
    </location>
</feature>
<feature type="transmembrane region" description="Helical" evidence="8">
    <location>
        <begin position="2058"/>
        <end position="2081"/>
    </location>
</feature>
<feature type="transmembrane region" description="Helical" evidence="8">
    <location>
        <begin position="1993"/>
        <end position="2016"/>
    </location>
</feature>